<keyword evidence="2" id="KW-1185">Reference proteome</keyword>
<dbReference type="AlphaFoldDB" id="A0A195FIA2"/>
<accession>A0A195FIA2</accession>
<proteinExistence type="predicted"/>
<name>A0A195FIA2_9HYME</name>
<reference evidence="1 2" key="1">
    <citation type="submission" date="2016-03" db="EMBL/GenBank/DDBJ databases">
        <title>Trachymyrmex septentrionalis WGS genome.</title>
        <authorList>
            <person name="Nygaard S."/>
            <person name="Hu H."/>
            <person name="Boomsma J."/>
            <person name="Zhang G."/>
        </authorList>
    </citation>
    <scope>NUCLEOTIDE SEQUENCE [LARGE SCALE GENOMIC DNA]</scope>
    <source>
        <strain evidence="1">Tsep2-gDNA-1</strain>
        <tissue evidence="1">Whole body</tissue>
    </source>
</reference>
<gene>
    <name evidence="1" type="ORF">ALC56_05076</name>
</gene>
<evidence type="ECO:0000313" key="2">
    <source>
        <dbReference type="Proteomes" id="UP000078541"/>
    </source>
</evidence>
<evidence type="ECO:0000313" key="1">
    <source>
        <dbReference type="EMBL" id="KYN40133.1"/>
    </source>
</evidence>
<protein>
    <submittedName>
        <fullName evidence="1">Uncharacterized protein</fullName>
    </submittedName>
</protein>
<dbReference type="Proteomes" id="UP000078541">
    <property type="component" value="Unassembled WGS sequence"/>
</dbReference>
<dbReference type="EMBL" id="KQ981523">
    <property type="protein sequence ID" value="KYN40133.1"/>
    <property type="molecule type" value="Genomic_DNA"/>
</dbReference>
<organism evidence="1 2">
    <name type="scientific">Trachymyrmex septentrionalis</name>
    <dbReference type="NCBI Taxonomy" id="34720"/>
    <lineage>
        <taxon>Eukaryota</taxon>
        <taxon>Metazoa</taxon>
        <taxon>Ecdysozoa</taxon>
        <taxon>Arthropoda</taxon>
        <taxon>Hexapoda</taxon>
        <taxon>Insecta</taxon>
        <taxon>Pterygota</taxon>
        <taxon>Neoptera</taxon>
        <taxon>Endopterygota</taxon>
        <taxon>Hymenoptera</taxon>
        <taxon>Apocrita</taxon>
        <taxon>Aculeata</taxon>
        <taxon>Formicoidea</taxon>
        <taxon>Formicidae</taxon>
        <taxon>Myrmicinae</taxon>
        <taxon>Trachymyrmex</taxon>
    </lineage>
</organism>
<sequence>MRRDMCRCKQWIALNRGQRPSLPVPQVSALVSSALTAAVSVSPAEPRSSVGCIELVVRCVTPLRHTKDKQRTRRVHYVQPPAKAYAAAYIAHDLFLFSHFDSYSTEHVLYSFSNTYHKHTYMHVYSTYVYSIYI</sequence>